<evidence type="ECO:0008006" key="4">
    <source>
        <dbReference type="Google" id="ProtNLM"/>
    </source>
</evidence>
<dbReference type="AlphaFoldDB" id="A0A163RN71"/>
<feature type="transmembrane region" description="Helical" evidence="1">
    <location>
        <begin position="7"/>
        <end position="28"/>
    </location>
</feature>
<organism evidence="2 3">
    <name type="scientific">Fictibacillus phosphorivorans</name>
    <dbReference type="NCBI Taxonomy" id="1221500"/>
    <lineage>
        <taxon>Bacteria</taxon>
        <taxon>Bacillati</taxon>
        <taxon>Bacillota</taxon>
        <taxon>Bacilli</taxon>
        <taxon>Bacillales</taxon>
        <taxon>Fictibacillaceae</taxon>
        <taxon>Fictibacillus</taxon>
    </lineage>
</organism>
<dbReference type="EMBL" id="LRFC01000012">
    <property type="protein sequence ID" value="KZE67207.1"/>
    <property type="molecule type" value="Genomic_DNA"/>
</dbReference>
<keyword evidence="1" id="KW-0472">Membrane</keyword>
<evidence type="ECO:0000313" key="3">
    <source>
        <dbReference type="Proteomes" id="UP000076567"/>
    </source>
</evidence>
<reference evidence="3" key="1">
    <citation type="submission" date="2016-01" db="EMBL/GenBank/DDBJ databases">
        <title>Draft genome of Chromobacterium sp. F49.</title>
        <authorList>
            <person name="Hong K.W."/>
        </authorList>
    </citation>
    <scope>NUCLEOTIDE SEQUENCE [LARGE SCALE GENOMIC DNA]</scope>
    <source>
        <strain evidence="3">P7IIIA</strain>
    </source>
</reference>
<dbReference type="Proteomes" id="UP000076567">
    <property type="component" value="Unassembled WGS sequence"/>
</dbReference>
<name>A0A163RN71_9BACL</name>
<dbReference type="InterPro" id="IPR018672">
    <property type="entry name" value="DUF2140"/>
</dbReference>
<accession>A0A163RN71</accession>
<gene>
    <name evidence="2" type="ORF">AWM68_04945</name>
</gene>
<comment type="caution">
    <text evidence="2">The sequence shown here is derived from an EMBL/GenBank/DDBJ whole genome shotgun (WGS) entry which is preliminary data.</text>
</comment>
<proteinExistence type="predicted"/>
<sequence length="193" mass="22216">MRNKWKVAFFALLLFFLIIPIGIVILLLKDPAGGQLDQSMLKSDLRENQKLLSIYTEKEQVESLLNKELRKKAPKVNVYVNLRNDEAVLNGSFVAFKQEVPYQITFEPEVMDNGDLLLKEKDMQVGRFPIPGDEVFTLLKDTIEFPEWVDVYPADESILMRVTEMPTKPGYAVKAEEFDLKKNSIKLGVYTRN</sequence>
<dbReference type="RefSeq" id="WP_066239989.1">
    <property type="nucleotide sequence ID" value="NZ_LRFC01000012.1"/>
</dbReference>
<keyword evidence="1" id="KW-0812">Transmembrane</keyword>
<keyword evidence="3" id="KW-1185">Reference proteome</keyword>
<evidence type="ECO:0000313" key="2">
    <source>
        <dbReference type="EMBL" id="KZE67207.1"/>
    </source>
</evidence>
<dbReference type="OrthoDB" id="2412610at2"/>
<keyword evidence="1" id="KW-1133">Transmembrane helix</keyword>
<evidence type="ECO:0000256" key="1">
    <source>
        <dbReference type="SAM" id="Phobius"/>
    </source>
</evidence>
<protein>
    <recommendedName>
        <fullName evidence="4">DUF2140 family protein</fullName>
    </recommendedName>
</protein>
<dbReference type="Pfam" id="PF09911">
    <property type="entry name" value="DUF2140"/>
    <property type="match status" value="1"/>
</dbReference>